<comment type="caution">
    <text evidence="2">The sequence shown here is derived from an EMBL/GenBank/DDBJ whole genome shotgun (WGS) entry which is preliminary data.</text>
</comment>
<name>A0A017TIA7_9BACT</name>
<keyword evidence="3" id="KW-1185">Reference proteome</keyword>
<dbReference type="RefSeq" id="WP_044234681.1">
    <property type="nucleotide sequence ID" value="NZ_ASRX01000001.1"/>
</dbReference>
<dbReference type="Proteomes" id="UP000019678">
    <property type="component" value="Unassembled WGS sequence"/>
</dbReference>
<evidence type="ECO:0000256" key="1">
    <source>
        <dbReference type="SAM" id="MobiDB-lite"/>
    </source>
</evidence>
<dbReference type="EMBL" id="ASRX01000001">
    <property type="protein sequence ID" value="EYF08989.1"/>
    <property type="molecule type" value="Genomic_DNA"/>
</dbReference>
<dbReference type="AlphaFoldDB" id="A0A017TIA7"/>
<accession>A0A017TIA7</accession>
<protein>
    <submittedName>
        <fullName evidence="2">Uncharacterized protein</fullName>
    </submittedName>
</protein>
<proteinExistence type="predicted"/>
<gene>
    <name evidence="2" type="ORF">CAP_0073</name>
</gene>
<reference evidence="2 3" key="1">
    <citation type="submission" date="2013-05" db="EMBL/GenBank/DDBJ databases">
        <title>Genome assembly of Chondromyces apiculatus DSM 436.</title>
        <authorList>
            <person name="Sharma G."/>
            <person name="Khatri I."/>
            <person name="Kaur C."/>
            <person name="Mayilraj S."/>
            <person name="Subramanian S."/>
        </authorList>
    </citation>
    <scope>NUCLEOTIDE SEQUENCE [LARGE SCALE GENOMIC DNA]</scope>
    <source>
        <strain evidence="2 3">DSM 436</strain>
    </source>
</reference>
<dbReference type="OrthoDB" id="5510156at2"/>
<evidence type="ECO:0000313" key="2">
    <source>
        <dbReference type="EMBL" id="EYF08989.1"/>
    </source>
</evidence>
<feature type="region of interest" description="Disordered" evidence="1">
    <location>
        <begin position="222"/>
        <end position="253"/>
    </location>
</feature>
<evidence type="ECO:0000313" key="3">
    <source>
        <dbReference type="Proteomes" id="UP000019678"/>
    </source>
</evidence>
<sequence>MGSIDYSRFSRVLQRCDEVASEPGMKMVVVRVYETSLREAAEAFLNAHEAVRVSEAAFRKEQREAMEALVTLDRPYREVRGRVLAFAPEAVLPDALRSQQTDLDRLDAIEGMIDTLDDHAGETWADELAQGAFGQLAARTVKEVNEALHADRTLGMAREARASAYGPAFERYLRFKRAVRDALGPKSRQFQRIHLRAPNHADTGPVTRPDVRVEPLAVRPSVPPSIPIEAIPPTERVGRQAPAGHAAAPLNQP</sequence>
<organism evidence="2 3">
    <name type="scientific">Chondromyces apiculatus DSM 436</name>
    <dbReference type="NCBI Taxonomy" id="1192034"/>
    <lineage>
        <taxon>Bacteria</taxon>
        <taxon>Pseudomonadati</taxon>
        <taxon>Myxococcota</taxon>
        <taxon>Polyangia</taxon>
        <taxon>Polyangiales</taxon>
        <taxon>Polyangiaceae</taxon>
        <taxon>Chondromyces</taxon>
    </lineage>
</organism>